<comment type="caution">
    <text evidence="1">The sequence shown here is derived from an EMBL/GenBank/DDBJ whole genome shotgun (WGS) entry which is preliminary data.</text>
</comment>
<dbReference type="EMBL" id="CM042050">
    <property type="protein sequence ID" value="KAI3736390.1"/>
    <property type="molecule type" value="Genomic_DNA"/>
</dbReference>
<organism evidence="1 2">
    <name type="scientific">Arctium lappa</name>
    <name type="common">Greater burdock</name>
    <name type="synonym">Lappa major</name>
    <dbReference type="NCBI Taxonomy" id="4217"/>
    <lineage>
        <taxon>Eukaryota</taxon>
        <taxon>Viridiplantae</taxon>
        <taxon>Streptophyta</taxon>
        <taxon>Embryophyta</taxon>
        <taxon>Tracheophyta</taxon>
        <taxon>Spermatophyta</taxon>
        <taxon>Magnoliopsida</taxon>
        <taxon>eudicotyledons</taxon>
        <taxon>Gunneridae</taxon>
        <taxon>Pentapetalae</taxon>
        <taxon>asterids</taxon>
        <taxon>campanulids</taxon>
        <taxon>Asterales</taxon>
        <taxon>Asteraceae</taxon>
        <taxon>Carduoideae</taxon>
        <taxon>Cardueae</taxon>
        <taxon>Arctiinae</taxon>
        <taxon>Arctium</taxon>
    </lineage>
</organism>
<evidence type="ECO:0000313" key="1">
    <source>
        <dbReference type="EMBL" id="KAI3736390.1"/>
    </source>
</evidence>
<name>A0ACB9CQ58_ARCLA</name>
<protein>
    <submittedName>
        <fullName evidence="1">Uncharacterized protein</fullName>
    </submittedName>
</protein>
<reference evidence="2" key="1">
    <citation type="journal article" date="2022" name="Mol. Ecol. Resour.">
        <title>The genomes of chicory, endive, great burdock and yacon provide insights into Asteraceae palaeo-polyploidization history and plant inulin production.</title>
        <authorList>
            <person name="Fan W."/>
            <person name="Wang S."/>
            <person name="Wang H."/>
            <person name="Wang A."/>
            <person name="Jiang F."/>
            <person name="Liu H."/>
            <person name="Zhao H."/>
            <person name="Xu D."/>
            <person name="Zhang Y."/>
        </authorList>
    </citation>
    <scope>NUCLEOTIDE SEQUENCE [LARGE SCALE GENOMIC DNA]</scope>
    <source>
        <strain evidence="2">cv. Niubang</strain>
    </source>
</reference>
<accession>A0ACB9CQ58</accession>
<gene>
    <name evidence="1" type="ORF">L6452_15929</name>
</gene>
<proteinExistence type="predicted"/>
<keyword evidence="2" id="KW-1185">Reference proteome</keyword>
<dbReference type="Proteomes" id="UP001055879">
    <property type="component" value="Linkage Group LG04"/>
</dbReference>
<reference evidence="1 2" key="2">
    <citation type="journal article" date="2022" name="Mol. Ecol. Resour.">
        <title>The genomes of chicory, endive, great burdock and yacon provide insights into Asteraceae paleo-polyploidization history and plant inulin production.</title>
        <authorList>
            <person name="Fan W."/>
            <person name="Wang S."/>
            <person name="Wang H."/>
            <person name="Wang A."/>
            <person name="Jiang F."/>
            <person name="Liu H."/>
            <person name="Zhao H."/>
            <person name="Xu D."/>
            <person name="Zhang Y."/>
        </authorList>
    </citation>
    <scope>NUCLEOTIDE SEQUENCE [LARGE SCALE GENOMIC DNA]</scope>
    <source>
        <strain evidence="2">cv. Niubang</strain>
    </source>
</reference>
<evidence type="ECO:0000313" key="2">
    <source>
        <dbReference type="Proteomes" id="UP001055879"/>
    </source>
</evidence>
<sequence length="216" mass="25286">MNLQSISTVVLTDRMANFQKCVPSIKKLALRCVNDDEYHFELLPCLEILKLTWSLQRNHISYPATLKKLTLVESFLPWSHMSNIQSLPNLEVLKLRNNAFTGRQWDACEQQFRQLKLLTLWDLDIRHWEASSTSFPCLKQLSLFCCYYLEEIPLEIGEIATLELIETDRWSSESVVESVERIQQEQHDVGNYELKIIVDKMELSFYLSQHEGSESK</sequence>